<keyword evidence="2" id="KW-0808">Transferase</keyword>
<dbReference type="SMART" id="SM00220">
    <property type="entry name" value="S_TKc"/>
    <property type="match status" value="1"/>
</dbReference>
<dbReference type="PANTHER" id="PTHR44167:SF30">
    <property type="entry name" value="PHOSPHORYLASE KINASE"/>
    <property type="match status" value="1"/>
</dbReference>
<dbReference type="InterPro" id="IPR008271">
    <property type="entry name" value="Ser/Thr_kinase_AS"/>
</dbReference>
<keyword evidence="2" id="KW-0418">Kinase</keyword>
<evidence type="ECO:0000259" key="1">
    <source>
        <dbReference type="PROSITE" id="PS50011"/>
    </source>
</evidence>
<proteinExistence type="predicted"/>
<dbReference type="PROSITE" id="PS50011">
    <property type="entry name" value="PROTEIN_KINASE_DOM"/>
    <property type="match status" value="1"/>
</dbReference>
<feature type="domain" description="Protein kinase" evidence="1">
    <location>
        <begin position="97"/>
        <end position="349"/>
    </location>
</feature>
<dbReference type="InterPro" id="IPR011009">
    <property type="entry name" value="Kinase-like_dom_sf"/>
</dbReference>
<dbReference type="SUPFAM" id="SSF56112">
    <property type="entry name" value="Protein kinase-like (PK-like)"/>
    <property type="match status" value="1"/>
</dbReference>
<dbReference type="Gene3D" id="1.10.510.10">
    <property type="entry name" value="Transferase(Phosphotransferase) domain 1"/>
    <property type="match status" value="1"/>
</dbReference>
<dbReference type="GO" id="GO:0005634">
    <property type="term" value="C:nucleus"/>
    <property type="evidence" value="ECO:0007669"/>
    <property type="project" value="TreeGrafter"/>
</dbReference>
<dbReference type="InterPro" id="IPR000719">
    <property type="entry name" value="Prot_kinase_dom"/>
</dbReference>
<evidence type="ECO:0000313" key="2">
    <source>
        <dbReference type="EMBL" id="KAH8092613.1"/>
    </source>
</evidence>
<keyword evidence="3" id="KW-1185">Reference proteome</keyword>
<organism evidence="2 3">
    <name type="scientific">Cristinia sonorae</name>
    <dbReference type="NCBI Taxonomy" id="1940300"/>
    <lineage>
        <taxon>Eukaryota</taxon>
        <taxon>Fungi</taxon>
        <taxon>Dikarya</taxon>
        <taxon>Basidiomycota</taxon>
        <taxon>Agaricomycotina</taxon>
        <taxon>Agaricomycetes</taxon>
        <taxon>Agaricomycetidae</taxon>
        <taxon>Agaricales</taxon>
        <taxon>Pleurotineae</taxon>
        <taxon>Stephanosporaceae</taxon>
        <taxon>Cristinia</taxon>
    </lineage>
</organism>
<dbReference type="PROSITE" id="PS00108">
    <property type="entry name" value="PROTEIN_KINASE_ST"/>
    <property type="match status" value="1"/>
</dbReference>
<dbReference type="EMBL" id="JAEVFJ010000031">
    <property type="protein sequence ID" value="KAH8092613.1"/>
    <property type="molecule type" value="Genomic_DNA"/>
</dbReference>
<dbReference type="AlphaFoldDB" id="A0A8K0UHP0"/>
<dbReference type="Proteomes" id="UP000813824">
    <property type="component" value="Unassembled WGS sequence"/>
</dbReference>
<gene>
    <name evidence="2" type="ORF">BXZ70DRAFT_898091</name>
</gene>
<name>A0A8K0UHP0_9AGAR</name>
<reference evidence="2" key="1">
    <citation type="journal article" date="2021" name="New Phytol.">
        <title>Evolutionary innovations through gain and loss of genes in the ectomycorrhizal Boletales.</title>
        <authorList>
            <person name="Wu G."/>
            <person name="Miyauchi S."/>
            <person name="Morin E."/>
            <person name="Kuo A."/>
            <person name="Drula E."/>
            <person name="Varga T."/>
            <person name="Kohler A."/>
            <person name="Feng B."/>
            <person name="Cao Y."/>
            <person name="Lipzen A."/>
            <person name="Daum C."/>
            <person name="Hundley H."/>
            <person name="Pangilinan J."/>
            <person name="Johnson J."/>
            <person name="Barry K."/>
            <person name="LaButti K."/>
            <person name="Ng V."/>
            <person name="Ahrendt S."/>
            <person name="Min B."/>
            <person name="Choi I.G."/>
            <person name="Park H."/>
            <person name="Plett J.M."/>
            <person name="Magnuson J."/>
            <person name="Spatafora J.W."/>
            <person name="Nagy L.G."/>
            <person name="Henrissat B."/>
            <person name="Grigoriev I.V."/>
            <person name="Yang Z.L."/>
            <person name="Xu J."/>
            <person name="Martin F.M."/>
        </authorList>
    </citation>
    <scope>NUCLEOTIDE SEQUENCE</scope>
    <source>
        <strain evidence="2">KKN 215</strain>
    </source>
</reference>
<dbReference type="GO" id="GO:0005524">
    <property type="term" value="F:ATP binding"/>
    <property type="evidence" value="ECO:0007669"/>
    <property type="project" value="InterPro"/>
</dbReference>
<accession>A0A8K0UHP0</accession>
<dbReference type="OrthoDB" id="2722301at2759"/>
<sequence>MPSTLTIPSIFHDPYDDDNGIEAIRVRAKRLVFWDSSDVRQWFFERGFNLYVRPEQRCRRACEDYKPITAPQKPCPPVAFAEEPYPYAYHGEHRDDNDEVVLTAEDTSGRILYAQDVDGRHVVFKLAQTDTDEVRIARMINSLDLEVIRSNCILPVLDILEIDERFSFIVMPRWSDTNLDRLCSDDKDILRLIHGLLKALVFLHQRRIVHRDIKIGNTLVNYFTGSPAPVVFPLPPLVEGHTHILEHAIMDFNISFIAPPTADVRTYRRSYRLAWAGTPPQPNDIWQGEFEYNPFAFDVGCMGVMFCDYFQAFCPHIPILAPLLDRMTTRDVEKRCTAEEALAFFEELIGQYPATGWRYPLSQRTGMVAHGVSYDEYDRWKDLPADFVTRWSHFREPPIPRTVRVMRWLYERDRWDILPRVRWFFHHFHRCTFGVLLGWVPIYRKWVA</sequence>
<protein>
    <submittedName>
        <fullName evidence="2">Kinase-like domain-containing protein</fullName>
    </submittedName>
</protein>
<evidence type="ECO:0000313" key="3">
    <source>
        <dbReference type="Proteomes" id="UP000813824"/>
    </source>
</evidence>
<dbReference type="GO" id="GO:0004674">
    <property type="term" value="F:protein serine/threonine kinase activity"/>
    <property type="evidence" value="ECO:0007669"/>
    <property type="project" value="TreeGrafter"/>
</dbReference>
<dbReference type="GO" id="GO:0044773">
    <property type="term" value="P:mitotic DNA damage checkpoint signaling"/>
    <property type="evidence" value="ECO:0007669"/>
    <property type="project" value="TreeGrafter"/>
</dbReference>
<dbReference type="PANTHER" id="PTHR44167">
    <property type="entry name" value="OVARIAN-SPECIFIC SERINE/THREONINE-PROTEIN KINASE LOK-RELATED"/>
    <property type="match status" value="1"/>
</dbReference>
<comment type="caution">
    <text evidence="2">The sequence shown here is derived from an EMBL/GenBank/DDBJ whole genome shotgun (WGS) entry which is preliminary data.</text>
</comment>